<dbReference type="NCBIfam" id="TIGR01845">
    <property type="entry name" value="outer_NodT"/>
    <property type="match status" value="1"/>
</dbReference>
<proteinExistence type="inferred from homology"/>
<feature type="coiled-coil region" evidence="3">
    <location>
        <begin position="384"/>
        <end position="411"/>
    </location>
</feature>
<evidence type="ECO:0000313" key="5">
    <source>
        <dbReference type="Proteomes" id="UP000228987"/>
    </source>
</evidence>
<dbReference type="PANTHER" id="PTHR30203">
    <property type="entry name" value="OUTER MEMBRANE CATION EFFLUX PROTEIN"/>
    <property type="match status" value="1"/>
</dbReference>
<keyword evidence="2" id="KW-0812">Transmembrane</keyword>
<evidence type="ECO:0000256" key="1">
    <source>
        <dbReference type="ARBA" id="ARBA00007613"/>
    </source>
</evidence>
<dbReference type="InterPro" id="IPR010131">
    <property type="entry name" value="MdtP/NodT-like"/>
</dbReference>
<reference evidence="5" key="1">
    <citation type="submission" date="2017-08" db="EMBL/GenBank/DDBJ databases">
        <title>A dynamic microbial community with high functional redundancy inhabits the cold, oxic subseafloor aquifer.</title>
        <authorList>
            <person name="Tully B.J."/>
            <person name="Wheat C.G."/>
            <person name="Glazer B.T."/>
            <person name="Huber J.A."/>
        </authorList>
    </citation>
    <scope>NUCLEOTIDE SEQUENCE [LARGE SCALE GENOMIC DNA]</scope>
</reference>
<sequence length="478" mass="52227">MKQAVSHNMKPYLFIVVMALGLSACVSIDVPELPDTDIPEAWTSPLSEAAEVWPTLLWWENFQDGELNTIVQSVKQNNLDLQNNRRNLEAAQIALREAGFNLLPVPTVRIGTGALYTDNFGAAELDNSPSSPVDLTGSFTYNDILSKPATFEGAVADYQSRRAQVANAALNTLGTAASTYFQILLIRDQIKAAQQNLENAEAIGDITQARVDAGVVVPINALQQQIAIEQQRTNIRSLQQNELSALSSLALILGRSVQEFDIAGDTLEDILIPTLRPGIPSELLRRRPDLVQAEAELQRAAVQVELSRLNFFPSISLTGSANASSTSLSELLSAPDTVINLGVNVSQLLLDNGARQRGLEQSRLTLENALNSYRRAVLSAFNEIEVLLSNIQLLEELAVVAQRQLAQAEESFRLAEVRYAEGVADYQTVLTAQNTLFFQRTALLNNKIQQLNSMVGFYQALGGGWDADDETTMSIASE</sequence>
<keyword evidence="2" id="KW-0449">Lipoprotein</keyword>
<dbReference type="Proteomes" id="UP000228987">
    <property type="component" value="Unassembled WGS sequence"/>
</dbReference>
<gene>
    <name evidence="4" type="ORF">COA71_09765</name>
</gene>
<keyword evidence="2" id="KW-0564">Palmitate</keyword>
<dbReference type="Gene3D" id="1.20.1600.10">
    <property type="entry name" value="Outer membrane efflux proteins (OEP)"/>
    <property type="match status" value="1"/>
</dbReference>
<keyword evidence="3" id="KW-0175">Coiled coil</keyword>
<dbReference type="AlphaFoldDB" id="A0A2A5CBR3"/>
<name>A0A2A5CBR3_9GAMM</name>
<evidence type="ECO:0000313" key="4">
    <source>
        <dbReference type="EMBL" id="PCJ40880.1"/>
    </source>
</evidence>
<protein>
    <submittedName>
        <fullName evidence="4">Outermembrane efflux protein</fullName>
    </submittedName>
</protein>
<keyword evidence="2" id="KW-0472">Membrane</keyword>
<dbReference type="GO" id="GO:0009279">
    <property type="term" value="C:cell outer membrane"/>
    <property type="evidence" value="ECO:0007669"/>
    <property type="project" value="UniProtKB-SubCell"/>
</dbReference>
<dbReference type="SUPFAM" id="SSF56954">
    <property type="entry name" value="Outer membrane efflux proteins (OEP)"/>
    <property type="match status" value="1"/>
</dbReference>
<dbReference type="GO" id="GO:0015562">
    <property type="term" value="F:efflux transmembrane transporter activity"/>
    <property type="evidence" value="ECO:0007669"/>
    <property type="project" value="InterPro"/>
</dbReference>
<dbReference type="EMBL" id="NVWI01000007">
    <property type="protein sequence ID" value="PCJ40880.1"/>
    <property type="molecule type" value="Genomic_DNA"/>
</dbReference>
<evidence type="ECO:0000256" key="3">
    <source>
        <dbReference type="SAM" id="Coils"/>
    </source>
</evidence>
<comment type="caution">
    <text evidence="4">The sequence shown here is derived from an EMBL/GenBank/DDBJ whole genome shotgun (WGS) entry which is preliminary data.</text>
</comment>
<dbReference type="InterPro" id="IPR003423">
    <property type="entry name" value="OMP_efflux"/>
</dbReference>
<dbReference type="Pfam" id="PF02321">
    <property type="entry name" value="OEP"/>
    <property type="match status" value="2"/>
</dbReference>
<feature type="coiled-coil region" evidence="3">
    <location>
        <begin position="183"/>
        <end position="241"/>
    </location>
</feature>
<evidence type="ECO:0000256" key="2">
    <source>
        <dbReference type="RuleBase" id="RU362097"/>
    </source>
</evidence>
<keyword evidence="2" id="KW-1134">Transmembrane beta strand</keyword>
<organism evidence="4 5">
    <name type="scientific">SAR86 cluster bacterium</name>
    <dbReference type="NCBI Taxonomy" id="2030880"/>
    <lineage>
        <taxon>Bacteria</taxon>
        <taxon>Pseudomonadati</taxon>
        <taxon>Pseudomonadota</taxon>
        <taxon>Gammaproteobacteria</taxon>
        <taxon>SAR86 cluster</taxon>
    </lineage>
</organism>
<dbReference type="PROSITE" id="PS51257">
    <property type="entry name" value="PROKAR_LIPOPROTEIN"/>
    <property type="match status" value="1"/>
</dbReference>
<accession>A0A2A5CBR3</accession>
<comment type="subcellular location">
    <subcellularLocation>
        <location evidence="2">Cell outer membrane</location>
        <topology evidence="2">Lipid-anchor</topology>
    </subcellularLocation>
</comment>
<comment type="similarity">
    <text evidence="1 2">Belongs to the outer membrane factor (OMF) (TC 1.B.17) family.</text>
</comment>